<dbReference type="RefSeq" id="WP_103549870.1">
    <property type="nucleotide sequence ID" value="NZ_KZ626862.1"/>
</dbReference>
<dbReference type="EMBL" id="PJOS01000023">
    <property type="protein sequence ID" value="PKT72318.1"/>
    <property type="molecule type" value="Genomic_DNA"/>
</dbReference>
<evidence type="ECO:0000313" key="3">
    <source>
        <dbReference type="Proteomes" id="UP000236178"/>
    </source>
</evidence>
<accession>A0A2I0SQX6</accession>
<protein>
    <submittedName>
        <fullName evidence="2">Uncharacterized protein</fullName>
    </submittedName>
</protein>
<keyword evidence="3" id="KW-1185">Reference proteome</keyword>
<dbReference type="AlphaFoldDB" id="A0A2I0SQX6"/>
<dbReference type="Proteomes" id="UP000236178">
    <property type="component" value="Unassembled WGS sequence"/>
</dbReference>
<proteinExistence type="predicted"/>
<sequence>MSAEAIRITRGQGGEVEVHGPIDTFAASVLARAGFDTCPTLRGRWIRLPFGLGPTWENEHATWAAEMLTAARYDVELGPDLCATSPARSAPPVAGRTKVAMTTQPTPAGSPRRQRL</sequence>
<evidence type="ECO:0000256" key="1">
    <source>
        <dbReference type="SAM" id="MobiDB-lite"/>
    </source>
</evidence>
<feature type="region of interest" description="Disordered" evidence="1">
    <location>
        <begin position="84"/>
        <end position="116"/>
    </location>
</feature>
<organism evidence="2 3">
    <name type="scientific">Streptomyces populi</name>
    <dbReference type="NCBI Taxonomy" id="2058924"/>
    <lineage>
        <taxon>Bacteria</taxon>
        <taxon>Bacillati</taxon>
        <taxon>Actinomycetota</taxon>
        <taxon>Actinomycetes</taxon>
        <taxon>Kitasatosporales</taxon>
        <taxon>Streptomycetaceae</taxon>
        <taxon>Streptomyces</taxon>
    </lineage>
</organism>
<comment type="caution">
    <text evidence="2">The sequence shown here is derived from an EMBL/GenBank/DDBJ whole genome shotgun (WGS) entry which is preliminary data.</text>
</comment>
<name>A0A2I0SQX6_9ACTN</name>
<reference evidence="2 3" key="1">
    <citation type="submission" date="2017-12" db="EMBL/GenBank/DDBJ databases">
        <title>Streptomyces populusis sp. nov., a novel endophytic actinobacterium isolated from stems of Populus adenopoda Maxim.</title>
        <authorList>
            <person name="Wang Z."/>
        </authorList>
    </citation>
    <scope>NUCLEOTIDE SEQUENCE [LARGE SCALE GENOMIC DNA]</scope>
    <source>
        <strain evidence="2 3">A249</strain>
    </source>
</reference>
<gene>
    <name evidence="2" type="ORF">CW362_14600</name>
</gene>
<evidence type="ECO:0000313" key="2">
    <source>
        <dbReference type="EMBL" id="PKT72318.1"/>
    </source>
</evidence>
<dbReference type="OrthoDB" id="4218226at2"/>